<evidence type="ECO:0000313" key="2">
    <source>
        <dbReference type="Proteomes" id="UP000636110"/>
    </source>
</evidence>
<gene>
    <name evidence="1" type="ORF">GM920_11235</name>
</gene>
<evidence type="ECO:0000313" key="1">
    <source>
        <dbReference type="EMBL" id="MBB2149473.1"/>
    </source>
</evidence>
<protein>
    <submittedName>
        <fullName evidence="1">Uncharacterized protein</fullName>
    </submittedName>
</protein>
<keyword evidence="2" id="KW-1185">Reference proteome</keyword>
<sequence>MKKFTLNLKICLWVLSCLIFMAFKVQSFIDEELVYLQKRLAELYDHTAENQEVTRYELNVTNSGFCRYKRFFSNGKVEYFSFNLVKFKALDYAGTDTTGRLFFLTKGEDVIVQTYNDKKDGDVDSMASFMVIPTKKIEPKDLSELSERLVKMNGQLQVQK</sequence>
<accession>A0ABR6EYF1</accession>
<dbReference type="Proteomes" id="UP000636110">
    <property type="component" value="Unassembled WGS sequence"/>
</dbReference>
<comment type="caution">
    <text evidence="1">The sequence shown here is derived from an EMBL/GenBank/DDBJ whole genome shotgun (WGS) entry which is preliminary data.</text>
</comment>
<reference evidence="1 2" key="1">
    <citation type="submission" date="2019-11" db="EMBL/GenBank/DDBJ databases">
        <title>Description of Pedobacter sp. LMG 31462T.</title>
        <authorList>
            <person name="Carlier A."/>
            <person name="Qi S."/>
            <person name="Vandamme P."/>
        </authorList>
    </citation>
    <scope>NUCLEOTIDE SEQUENCE [LARGE SCALE GENOMIC DNA]</scope>
    <source>
        <strain evidence="1 2">LMG 31462</strain>
    </source>
</reference>
<proteinExistence type="predicted"/>
<dbReference type="EMBL" id="WNXC01000003">
    <property type="protein sequence ID" value="MBB2149473.1"/>
    <property type="molecule type" value="Genomic_DNA"/>
</dbReference>
<organism evidence="1 2">
    <name type="scientific">Pedobacter gandavensis</name>
    <dbReference type="NCBI Taxonomy" id="2679963"/>
    <lineage>
        <taxon>Bacteria</taxon>
        <taxon>Pseudomonadati</taxon>
        <taxon>Bacteroidota</taxon>
        <taxon>Sphingobacteriia</taxon>
        <taxon>Sphingobacteriales</taxon>
        <taxon>Sphingobacteriaceae</taxon>
        <taxon>Pedobacter</taxon>
    </lineage>
</organism>
<name>A0ABR6EYF1_9SPHI</name>